<sequence>MGESLKAPLVPKEGFEGASAPPAPNQFSTGTSSDAGTSTATGYPVTSPEPSAYPPIPATSLGTHAQHYLAPAPSHPPVLIAAPQHVVLCHHQYDHLGQVCDRCHRFVTPEPSKEMGLFSFLFAVGLCAVGCWPCAWVPLCCDCARDTVYRCPVCGAEMRRRVP</sequence>
<feature type="compositionally biased region" description="Low complexity" evidence="6">
    <location>
        <begin position="28"/>
        <end position="42"/>
    </location>
</feature>
<evidence type="ECO:0000256" key="4">
    <source>
        <dbReference type="ARBA" id="ARBA00022833"/>
    </source>
</evidence>
<comment type="similarity">
    <text evidence="2">Belongs to the CDIP1/LITAF family.</text>
</comment>
<keyword evidence="10" id="KW-1185">Reference proteome</keyword>
<evidence type="ECO:0000259" key="8">
    <source>
        <dbReference type="PROSITE" id="PS51837"/>
    </source>
</evidence>
<dbReference type="Pfam" id="PF10601">
    <property type="entry name" value="zf-LITAF-like"/>
    <property type="match status" value="1"/>
</dbReference>
<evidence type="ECO:0000256" key="7">
    <source>
        <dbReference type="SAM" id="Phobius"/>
    </source>
</evidence>
<evidence type="ECO:0000256" key="1">
    <source>
        <dbReference type="ARBA" id="ARBA00004170"/>
    </source>
</evidence>
<keyword evidence="5 7" id="KW-0472">Membrane</keyword>
<dbReference type="PANTHER" id="PTHR23292">
    <property type="entry name" value="LIPOPOLYSACCHARIDE-INDUCED TUMOR NECROSIS FACTOR-ALPHA FACTOR"/>
    <property type="match status" value="1"/>
</dbReference>
<dbReference type="PROSITE" id="PS51837">
    <property type="entry name" value="LITAF"/>
    <property type="match status" value="1"/>
</dbReference>
<keyword evidence="3" id="KW-0479">Metal-binding</keyword>
<evidence type="ECO:0000313" key="9">
    <source>
        <dbReference type="EMBL" id="GLI60345.1"/>
    </source>
</evidence>
<evidence type="ECO:0000256" key="3">
    <source>
        <dbReference type="ARBA" id="ARBA00022723"/>
    </source>
</evidence>
<keyword evidence="7" id="KW-1133">Transmembrane helix</keyword>
<feature type="domain" description="LITAF" evidence="8">
    <location>
        <begin position="76"/>
        <end position="163"/>
    </location>
</feature>
<feature type="transmembrane region" description="Helical" evidence="7">
    <location>
        <begin position="115"/>
        <end position="139"/>
    </location>
</feature>
<keyword evidence="4" id="KW-0862">Zinc</keyword>
<dbReference type="EMBL" id="BSDZ01000008">
    <property type="protein sequence ID" value="GLI60345.1"/>
    <property type="molecule type" value="Genomic_DNA"/>
</dbReference>
<dbReference type="InterPro" id="IPR037519">
    <property type="entry name" value="LITAF_fam"/>
</dbReference>
<proteinExistence type="inferred from homology"/>
<comment type="caution">
    <text evidence="9">The sequence shown here is derived from an EMBL/GenBank/DDBJ whole genome shotgun (WGS) entry which is preliminary data.</text>
</comment>
<protein>
    <recommendedName>
        <fullName evidence="8">LITAF domain-containing protein</fullName>
    </recommendedName>
</protein>
<dbReference type="PANTHER" id="PTHR23292:SF6">
    <property type="entry name" value="FI16602P1-RELATED"/>
    <property type="match status" value="1"/>
</dbReference>
<dbReference type="Proteomes" id="UP001165090">
    <property type="component" value="Unassembled WGS sequence"/>
</dbReference>
<evidence type="ECO:0000256" key="6">
    <source>
        <dbReference type="SAM" id="MobiDB-lite"/>
    </source>
</evidence>
<dbReference type="InterPro" id="IPR006629">
    <property type="entry name" value="LITAF"/>
</dbReference>
<feature type="region of interest" description="Disordered" evidence="6">
    <location>
        <begin position="1"/>
        <end position="49"/>
    </location>
</feature>
<keyword evidence="7" id="KW-0812">Transmembrane</keyword>
<evidence type="ECO:0000256" key="5">
    <source>
        <dbReference type="ARBA" id="ARBA00023136"/>
    </source>
</evidence>
<name>A0ABQ5RRX3_9CHLO</name>
<comment type="subcellular location">
    <subcellularLocation>
        <location evidence="1">Membrane</location>
        <topology evidence="1">Peripheral membrane protein</topology>
    </subcellularLocation>
</comment>
<organism evidence="9 10">
    <name type="scientific">Volvox africanus</name>
    <dbReference type="NCBI Taxonomy" id="51714"/>
    <lineage>
        <taxon>Eukaryota</taxon>
        <taxon>Viridiplantae</taxon>
        <taxon>Chlorophyta</taxon>
        <taxon>core chlorophytes</taxon>
        <taxon>Chlorophyceae</taxon>
        <taxon>CS clade</taxon>
        <taxon>Chlamydomonadales</taxon>
        <taxon>Volvocaceae</taxon>
        <taxon>Volvox</taxon>
    </lineage>
</organism>
<reference evidence="9 10" key="1">
    <citation type="journal article" date="2023" name="IScience">
        <title>Expanded male sex-determining region conserved during the evolution of homothallism in the green alga Volvox.</title>
        <authorList>
            <person name="Yamamoto K."/>
            <person name="Matsuzaki R."/>
            <person name="Mahakham W."/>
            <person name="Heman W."/>
            <person name="Sekimoto H."/>
            <person name="Kawachi M."/>
            <person name="Minakuchi Y."/>
            <person name="Toyoda A."/>
            <person name="Nozaki H."/>
        </authorList>
    </citation>
    <scope>NUCLEOTIDE SEQUENCE [LARGE SCALE GENOMIC DNA]</scope>
    <source>
        <strain evidence="9 10">NIES-4468</strain>
    </source>
</reference>
<gene>
    <name evidence="9" type="ORF">VaNZ11_002466</name>
</gene>
<dbReference type="SMART" id="SM00714">
    <property type="entry name" value="LITAF"/>
    <property type="match status" value="1"/>
</dbReference>
<accession>A0ABQ5RRX3</accession>
<evidence type="ECO:0000313" key="10">
    <source>
        <dbReference type="Proteomes" id="UP001165090"/>
    </source>
</evidence>
<evidence type="ECO:0000256" key="2">
    <source>
        <dbReference type="ARBA" id="ARBA00005975"/>
    </source>
</evidence>